<feature type="transmembrane region" description="Helical" evidence="8">
    <location>
        <begin position="67"/>
        <end position="86"/>
    </location>
</feature>
<dbReference type="UniPathway" id="UPA00666"/>
<evidence type="ECO:0000256" key="2">
    <source>
        <dbReference type="ARBA" id="ARBA00022475"/>
    </source>
</evidence>
<keyword evidence="10" id="KW-0449">Lipoprotein</keyword>
<comment type="pathway">
    <text evidence="8">Protein modification; lipoprotein biosynthesis (N-acyl transfer).</text>
</comment>
<name>A0A6J4HSV5_9ACTN</name>
<evidence type="ECO:0000256" key="7">
    <source>
        <dbReference type="ARBA" id="ARBA00023315"/>
    </source>
</evidence>
<evidence type="ECO:0000259" key="9">
    <source>
        <dbReference type="PROSITE" id="PS50263"/>
    </source>
</evidence>
<evidence type="ECO:0000256" key="4">
    <source>
        <dbReference type="ARBA" id="ARBA00022692"/>
    </source>
</evidence>
<dbReference type="EC" id="2.3.1.269" evidence="8"/>
<accession>A0A6J4HSV5</accession>
<dbReference type="HAMAP" id="MF_01148">
    <property type="entry name" value="Lnt"/>
    <property type="match status" value="1"/>
</dbReference>
<feature type="transmembrane region" description="Helical" evidence="8">
    <location>
        <begin position="191"/>
        <end position="209"/>
    </location>
</feature>
<proteinExistence type="inferred from homology"/>
<dbReference type="Pfam" id="PF20154">
    <property type="entry name" value="LNT_N"/>
    <property type="match status" value="1"/>
</dbReference>
<feature type="transmembrane region" description="Helical" evidence="8">
    <location>
        <begin position="156"/>
        <end position="179"/>
    </location>
</feature>
<keyword evidence="2 8" id="KW-1003">Cell membrane</keyword>
<comment type="catalytic activity">
    <reaction evidence="8">
        <text>N-terminal S-1,2-diacyl-sn-glyceryl-L-cysteinyl-[lipoprotein] + a glycerophospholipid = N-acyl-S-1,2-diacyl-sn-glyceryl-L-cysteinyl-[lipoprotein] + a 2-acyl-sn-glycero-3-phospholipid + H(+)</text>
        <dbReference type="Rhea" id="RHEA:48228"/>
        <dbReference type="Rhea" id="RHEA-COMP:14681"/>
        <dbReference type="Rhea" id="RHEA-COMP:14684"/>
        <dbReference type="ChEBI" id="CHEBI:15378"/>
        <dbReference type="ChEBI" id="CHEBI:136912"/>
        <dbReference type="ChEBI" id="CHEBI:140656"/>
        <dbReference type="ChEBI" id="CHEBI:140657"/>
        <dbReference type="ChEBI" id="CHEBI:140660"/>
        <dbReference type="EC" id="2.3.1.269"/>
    </reaction>
</comment>
<evidence type="ECO:0000256" key="5">
    <source>
        <dbReference type="ARBA" id="ARBA00022989"/>
    </source>
</evidence>
<dbReference type="GO" id="GO:0016410">
    <property type="term" value="F:N-acyltransferase activity"/>
    <property type="evidence" value="ECO:0007669"/>
    <property type="project" value="UniProtKB-UniRule"/>
</dbReference>
<dbReference type="SUPFAM" id="SSF56317">
    <property type="entry name" value="Carbon-nitrogen hydrolase"/>
    <property type="match status" value="1"/>
</dbReference>
<dbReference type="NCBIfam" id="TIGR00546">
    <property type="entry name" value="lnt"/>
    <property type="match status" value="1"/>
</dbReference>
<protein>
    <recommendedName>
        <fullName evidence="8">Apolipoprotein N-acyltransferase</fullName>
        <shortName evidence="8">ALP N-acyltransferase</shortName>
        <ecNumber evidence="8">2.3.1.269</ecNumber>
    </recommendedName>
</protein>
<keyword evidence="5 8" id="KW-1133">Transmembrane helix</keyword>
<dbReference type="PANTHER" id="PTHR38686:SF1">
    <property type="entry name" value="APOLIPOPROTEIN N-ACYLTRANSFERASE"/>
    <property type="match status" value="1"/>
</dbReference>
<feature type="transmembrane region" description="Helical" evidence="8">
    <location>
        <begin position="117"/>
        <end position="136"/>
    </location>
</feature>
<dbReference type="EMBL" id="CADCSZ010000076">
    <property type="protein sequence ID" value="CAA9231859.1"/>
    <property type="molecule type" value="Genomic_DNA"/>
</dbReference>
<evidence type="ECO:0000256" key="3">
    <source>
        <dbReference type="ARBA" id="ARBA00022679"/>
    </source>
</evidence>
<evidence type="ECO:0000256" key="1">
    <source>
        <dbReference type="ARBA" id="ARBA00004651"/>
    </source>
</evidence>
<keyword evidence="6 8" id="KW-0472">Membrane</keyword>
<comment type="similarity">
    <text evidence="8">Belongs to the CN hydrolase family. Apolipoprotein N-acyltransferase subfamily.</text>
</comment>
<feature type="transmembrane region" description="Helical" evidence="8">
    <location>
        <begin position="41"/>
        <end position="60"/>
    </location>
</feature>
<gene>
    <name evidence="8" type="primary">lnt</name>
    <name evidence="10" type="ORF">AVDCRST_MAG76-1353</name>
</gene>
<keyword evidence="7 8" id="KW-0012">Acyltransferase</keyword>
<dbReference type="PROSITE" id="PS50263">
    <property type="entry name" value="CN_HYDROLASE"/>
    <property type="match status" value="1"/>
</dbReference>
<dbReference type="InterPro" id="IPR045378">
    <property type="entry name" value="LNT_N"/>
</dbReference>
<organism evidence="10">
    <name type="scientific">uncultured Acidimicrobiales bacterium</name>
    <dbReference type="NCBI Taxonomy" id="310071"/>
    <lineage>
        <taxon>Bacteria</taxon>
        <taxon>Bacillati</taxon>
        <taxon>Actinomycetota</taxon>
        <taxon>Acidimicrobiia</taxon>
        <taxon>Acidimicrobiales</taxon>
        <taxon>environmental samples</taxon>
    </lineage>
</organism>
<dbReference type="CDD" id="cd07571">
    <property type="entry name" value="ALP_N-acyl_transferase"/>
    <property type="match status" value="1"/>
</dbReference>
<keyword evidence="4 8" id="KW-0812">Transmembrane</keyword>
<dbReference type="InterPro" id="IPR036526">
    <property type="entry name" value="C-N_Hydrolase_sf"/>
</dbReference>
<feature type="domain" description="CN hydrolase" evidence="9">
    <location>
        <begin position="215"/>
        <end position="462"/>
    </location>
</feature>
<dbReference type="AlphaFoldDB" id="A0A6J4HSV5"/>
<evidence type="ECO:0000256" key="6">
    <source>
        <dbReference type="ARBA" id="ARBA00023136"/>
    </source>
</evidence>
<keyword evidence="3 8" id="KW-0808">Transferase</keyword>
<evidence type="ECO:0000313" key="10">
    <source>
        <dbReference type="EMBL" id="CAA9231859.1"/>
    </source>
</evidence>
<dbReference type="PANTHER" id="PTHR38686">
    <property type="entry name" value="APOLIPOPROTEIN N-ACYLTRANSFERASE"/>
    <property type="match status" value="1"/>
</dbReference>
<comment type="function">
    <text evidence="8">Catalyzes the phospholipid dependent N-acylation of the N-terminal cysteine of apolipoprotein, the last step in lipoprotein maturation.</text>
</comment>
<dbReference type="InterPro" id="IPR003010">
    <property type="entry name" value="C-N_Hydrolase"/>
</dbReference>
<dbReference type="Pfam" id="PF00795">
    <property type="entry name" value="CN_hydrolase"/>
    <property type="match status" value="1"/>
</dbReference>
<evidence type="ECO:0000256" key="8">
    <source>
        <dbReference type="HAMAP-Rule" id="MF_01148"/>
    </source>
</evidence>
<dbReference type="Gene3D" id="3.60.110.10">
    <property type="entry name" value="Carbon-nitrogen hydrolase"/>
    <property type="match status" value="1"/>
</dbReference>
<feature type="transmembrane region" description="Helical" evidence="8">
    <location>
        <begin position="92"/>
        <end position="110"/>
    </location>
</feature>
<comment type="subcellular location">
    <subcellularLocation>
        <location evidence="1 8">Cell membrane</location>
        <topology evidence="1 8">Multi-pass membrane protein</topology>
    </subcellularLocation>
</comment>
<reference evidence="10" key="1">
    <citation type="submission" date="2020-02" db="EMBL/GenBank/DDBJ databases">
        <authorList>
            <person name="Meier V. D."/>
        </authorList>
    </citation>
    <scope>NUCLEOTIDE SEQUENCE</scope>
    <source>
        <strain evidence="10">AVDCRST_MAG76</strain>
    </source>
</reference>
<sequence>MGCLSPKLPPIGVVTSADVLRPALLAVLGGLVAAASVQPVGLWPSGLVGAGFLTLAWWQARSRPARAVAGGLWALAMLLCTTIWVIDFQAVGYVVLALLGATFFTAAGALVPTGGTWAGVGAAGAITVAESLRARVPFQGFPMGGLPQGQAAGPLAATARLGGTTLLTLAAALFGAALAEALRRRPLQAGALLLVPVVAAVLGSVAAPGEQVGSLRIAAVQGGGPRGTRAVETAARDVFDSHLAASRTIVPGTVDVVLWPENAVSLDGPTAGSPEGDEMAAEARRLGAVLLVGVIEDLPDNRFRNAQLAFAPDGQLVGRYDKVHLVPFGEYAPLRELVSKLVDLSLLPRDALAGTGPGILLGPGGQRLGVVISYEVFFGDRSRSAIRNGGQVLLVPTNAASYATSQVPDQEVAAARLRAWETGRDVVQAAPTGFSAFVTPDGEVTQRSDLGAQQVLSGRVPLRTGSTPYLRTGDQLWLIIALACLALPGLAALAEGRARRHLDPPSDP</sequence>
<dbReference type="InterPro" id="IPR004563">
    <property type="entry name" value="Apolipo_AcylTrfase"/>
</dbReference>
<dbReference type="GO" id="GO:0005886">
    <property type="term" value="C:plasma membrane"/>
    <property type="evidence" value="ECO:0007669"/>
    <property type="project" value="UniProtKB-SubCell"/>
</dbReference>
<dbReference type="GO" id="GO:0042158">
    <property type="term" value="P:lipoprotein biosynthetic process"/>
    <property type="evidence" value="ECO:0007669"/>
    <property type="project" value="UniProtKB-UniRule"/>
</dbReference>